<dbReference type="PANTHER" id="PTHR13068">
    <property type="entry name" value="CGI-12 PROTEIN-RELATED"/>
    <property type="match status" value="1"/>
</dbReference>
<dbReference type="KEGG" id="mdm:103401801"/>
<dbReference type="InterPro" id="IPR003690">
    <property type="entry name" value="MTERF"/>
</dbReference>
<accession>A0A498H9A1</accession>
<evidence type="ECO:0000313" key="4">
    <source>
        <dbReference type="EMBL" id="RXH67400.1"/>
    </source>
</evidence>
<evidence type="ECO:0000256" key="1">
    <source>
        <dbReference type="ARBA" id="ARBA00007692"/>
    </source>
</evidence>
<dbReference type="InterPro" id="IPR038538">
    <property type="entry name" value="MTERF_sf"/>
</dbReference>
<comment type="similarity">
    <text evidence="1">Belongs to the mTERF family.</text>
</comment>
<dbReference type="PANTHER" id="PTHR13068:SF133">
    <property type="entry name" value="MITOCHONDRIAL TRANSCRIPTION TERMINATION FACTOR FAMILY PROTEIN"/>
    <property type="match status" value="1"/>
</dbReference>
<gene>
    <name evidence="4" type="ORF">DVH24_027547</name>
</gene>
<organism evidence="4 5">
    <name type="scientific">Malus domestica</name>
    <name type="common">Apple</name>
    <name type="synonym">Pyrus malus</name>
    <dbReference type="NCBI Taxonomy" id="3750"/>
    <lineage>
        <taxon>Eukaryota</taxon>
        <taxon>Viridiplantae</taxon>
        <taxon>Streptophyta</taxon>
        <taxon>Embryophyta</taxon>
        <taxon>Tracheophyta</taxon>
        <taxon>Spermatophyta</taxon>
        <taxon>Magnoliopsida</taxon>
        <taxon>eudicotyledons</taxon>
        <taxon>Gunneridae</taxon>
        <taxon>Pentapetalae</taxon>
        <taxon>rosids</taxon>
        <taxon>fabids</taxon>
        <taxon>Rosales</taxon>
        <taxon>Rosaceae</taxon>
        <taxon>Amygdaloideae</taxon>
        <taxon>Maleae</taxon>
        <taxon>Malus</taxon>
    </lineage>
</organism>
<dbReference type="OrthoDB" id="1158866at2759"/>
<dbReference type="EMBL" id="RDQH01000343">
    <property type="protein sequence ID" value="RXH67400.1"/>
    <property type="molecule type" value="Genomic_DNA"/>
</dbReference>
<protein>
    <submittedName>
        <fullName evidence="4">Uncharacterized protein</fullName>
    </submittedName>
</protein>
<keyword evidence="5" id="KW-1185">Reference proteome</keyword>
<dbReference type="AlphaFoldDB" id="A0A498H9A1"/>
<name>A0A498H9A1_MALDO</name>
<comment type="caution">
    <text evidence="4">The sequence shown here is derived from an EMBL/GenBank/DDBJ whole genome shotgun (WGS) entry which is preliminary data.</text>
</comment>
<dbReference type="FunFam" id="1.25.70.10:FF:000001">
    <property type="entry name" value="Mitochondrial transcription termination factor-like"/>
    <property type="match status" value="1"/>
</dbReference>
<dbReference type="Pfam" id="PF02536">
    <property type="entry name" value="mTERF"/>
    <property type="match status" value="1"/>
</dbReference>
<evidence type="ECO:0000313" key="5">
    <source>
        <dbReference type="Proteomes" id="UP000290289"/>
    </source>
</evidence>
<dbReference type="GO" id="GO:0006353">
    <property type="term" value="P:DNA-templated transcription termination"/>
    <property type="evidence" value="ECO:0007669"/>
    <property type="project" value="UniProtKB-KW"/>
</dbReference>
<keyword evidence="3" id="KW-0809">Transit peptide</keyword>
<evidence type="ECO:0000256" key="3">
    <source>
        <dbReference type="ARBA" id="ARBA00022946"/>
    </source>
</evidence>
<keyword evidence="2" id="KW-0804">Transcription</keyword>
<proteinExistence type="inferred from homology"/>
<dbReference type="Gramene" id="mRNA:MD17G0150000">
    <property type="protein sequence ID" value="CDS:MD17G0150000.1"/>
    <property type="gene ID" value="MD17G0150000"/>
</dbReference>
<sequence>MIRYCFKRLQLVLLSCKIVGDSVTRLKFIRKETILIRPYSSKSLLVAEKVKLGEEGGDFTVSYLTNSCGLSPKHALSASKKVHFDTPEGPNSVLNLLEDHGFDKTHISQLVKKRPHLLLFNPEKTLLPKLEFLGSIGLSGTGLAEVICFNPDILKRSLEKCIIPCYNVVKNLHLLDEDYVARFFKNFQWILSAKLVSNVAPNISVLRKLDVPEALISLCVVRYLSVVFLETEEFKEIVKKIMSMGVSPSSEVFTRALHVNALRDASEWEQKMELYRKWGWTEDDFMLAFRRNPLFMDFTEKNFSSKMDFLVNKMGWQPADVAGSPTVVTYSLEKYIIPRCSVIRILLSKGLISKGEFMLGTFIMNPKSYFLNRFVIKYQEQVPELLSIFQGEMGLAELGLGFEQKEVE</sequence>
<dbReference type="SMART" id="SM00733">
    <property type="entry name" value="Mterf"/>
    <property type="match status" value="5"/>
</dbReference>
<keyword evidence="2" id="KW-0805">Transcription regulation</keyword>
<keyword evidence="2" id="KW-0806">Transcription termination</keyword>
<dbReference type="Gene3D" id="1.25.70.10">
    <property type="entry name" value="Transcription termination factor 3, mitochondrial"/>
    <property type="match status" value="1"/>
</dbReference>
<dbReference type="GO" id="GO:0003676">
    <property type="term" value="F:nucleic acid binding"/>
    <property type="evidence" value="ECO:0007669"/>
    <property type="project" value="InterPro"/>
</dbReference>
<dbReference type="Proteomes" id="UP000290289">
    <property type="component" value="Chromosome 17"/>
</dbReference>
<evidence type="ECO:0000256" key="2">
    <source>
        <dbReference type="ARBA" id="ARBA00022472"/>
    </source>
</evidence>
<reference evidence="4 5" key="1">
    <citation type="submission" date="2018-10" db="EMBL/GenBank/DDBJ databases">
        <title>A high-quality apple genome assembly.</title>
        <authorList>
            <person name="Hu J."/>
        </authorList>
    </citation>
    <scope>NUCLEOTIDE SEQUENCE [LARGE SCALE GENOMIC DNA]</scope>
    <source>
        <strain evidence="5">cv. HFTH1</strain>
        <tissue evidence="4">Young leaf</tissue>
    </source>
</reference>